<proteinExistence type="inferred from homology"/>
<dbReference type="EMBL" id="BPWL01000003">
    <property type="protein sequence ID" value="GJJ08883.1"/>
    <property type="molecule type" value="Genomic_DNA"/>
</dbReference>
<feature type="transmembrane region" description="Helical" evidence="4">
    <location>
        <begin position="140"/>
        <end position="166"/>
    </location>
</feature>
<dbReference type="AlphaFoldDB" id="A0AAV5A5X7"/>
<feature type="domain" description="Major facilitator superfamily (MFS) profile" evidence="5">
    <location>
        <begin position="244"/>
        <end position="442"/>
    </location>
</feature>
<feature type="transmembrane region" description="Helical" evidence="4">
    <location>
        <begin position="412"/>
        <end position="433"/>
    </location>
</feature>
<evidence type="ECO:0000256" key="2">
    <source>
        <dbReference type="ARBA" id="ARBA00006727"/>
    </source>
</evidence>
<comment type="subcellular location">
    <subcellularLocation>
        <location evidence="1">Membrane</location>
        <topology evidence="1">Multi-pass membrane protein</topology>
    </subcellularLocation>
</comment>
<dbReference type="PROSITE" id="PS50850">
    <property type="entry name" value="MFS"/>
    <property type="match status" value="1"/>
</dbReference>
<reference evidence="6" key="1">
    <citation type="submission" date="2021-10" db="EMBL/GenBank/DDBJ databases">
        <title>De novo Genome Assembly of Clathrus columnatus (Basidiomycota, Fungi) Using Illumina and Nanopore Sequence Data.</title>
        <authorList>
            <person name="Ogiso-Tanaka E."/>
            <person name="Itagaki H."/>
            <person name="Hosoya T."/>
            <person name="Hosaka K."/>
        </authorList>
    </citation>
    <scope>NUCLEOTIDE SEQUENCE</scope>
    <source>
        <strain evidence="6">MO-923</strain>
    </source>
</reference>
<feature type="transmembrane region" description="Helical" evidence="4">
    <location>
        <begin position="278"/>
        <end position="300"/>
    </location>
</feature>
<gene>
    <name evidence="6" type="ORF">Clacol_003103</name>
</gene>
<protein>
    <recommendedName>
        <fullName evidence="5">Major facilitator superfamily (MFS) profile domain-containing protein</fullName>
    </recommendedName>
</protein>
<dbReference type="InterPro" id="IPR036259">
    <property type="entry name" value="MFS_trans_sf"/>
</dbReference>
<evidence type="ECO:0000313" key="7">
    <source>
        <dbReference type="Proteomes" id="UP001050691"/>
    </source>
</evidence>
<organism evidence="6 7">
    <name type="scientific">Clathrus columnatus</name>
    <dbReference type="NCBI Taxonomy" id="1419009"/>
    <lineage>
        <taxon>Eukaryota</taxon>
        <taxon>Fungi</taxon>
        <taxon>Dikarya</taxon>
        <taxon>Basidiomycota</taxon>
        <taxon>Agaricomycotina</taxon>
        <taxon>Agaricomycetes</taxon>
        <taxon>Phallomycetidae</taxon>
        <taxon>Phallales</taxon>
        <taxon>Clathraceae</taxon>
        <taxon>Clathrus</taxon>
    </lineage>
</organism>
<evidence type="ECO:0000313" key="6">
    <source>
        <dbReference type="EMBL" id="GJJ08883.1"/>
    </source>
</evidence>
<feature type="transmembrane region" description="Helical" evidence="4">
    <location>
        <begin position="202"/>
        <end position="224"/>
    </location>
</feature>
<keyword evidence="4" id="KW-0472">Membrane</keyword>
<evidence type="ECO:0000256" key="4">
    <source>
        <dbReference type="SAM" id="Phobius"/>
    </source>
</evidence>
<dbReference type="PANTHER" id="PTHR11360">
    <property type="entry name" value="MONOCARBOXYLATE TRANSPORTER"/>
    <property type="match status" value="1"/>
</dbReference>
<feature type="transmembrane region" description="Helical" evidence="4">
    <location>
        <begin position="250"/>
        <end position="272"/>
    </location>
</feature>
<dbReference type="InterPro" id="IPR020846">
    <property type="entry name" value="MFS_dom"/>
</dbReference>
<feature type="transmembrane region" description="Helical" evidence="4">
    <location>
        <begin position="377"/>
        <end position="400"/>
    </location>
</feature>
<name>A0AAV5A5X7_9AGAM</name>
<evidence type="ECO:0000256" key="3">
    <source>
        <dbReference type="SAM" id="MobiDB-lite"/>
    </source>
</evidence>
<feature type="compositionally biased region" description="Basic and acidic residues" evidence="3">
    <location>
        <begin position="1"/>
        <end position="18"/>
    </location>
</feature>
<evidence type="ECO:0000259" key="5">
    <source>
        <dbReference type="PROSITE" id="PS50850"/>
    </source>
</evidence>
<feature type="transmembrane region" description="Helical" evidence="4">
    <location>
        <begin position="341"/>
        <end position="365"/>
    </location>
</feature>
<dbReference type="GO" id="GO:0016020">
    <property type="term" value="C:membrane"/>
    <property type="evidence" value="ECO:0007669"/>
    <property type="project" value="UniProtKB-SubCell"/>
</dbReference>
<dbReference type="InterPro" id="IPR011701">
    <property type="entry name" value="MFS"/>
</dbReference>
<dbReference type="Pfam" id="PF07690">
    <property type="entry name" value="MFS_1"/>
    <property type="match status" value="1"/>
</dbReference>
<sequence length="442" mass="48630">MERLPETEDQKHYRRETLPETESLLELSSPQQSQPLRKESIETEIEDFPEGGTRAWAAVAGGGPSMRSVSTKTIIREDSPSKIAWIGSIQLFLIFFFGLPIGKLFDDGYFHHLVGFGSAIYIFSYFMLSLAQPHNYYQVFLAQGVGVGIGMGLIYVPSLTLAFHYFKRRRALAVGLSSTGAACGAIIQTIGLNHLINGKVGFAWGIRIFGFIFLILAIIGNLLMKPRLPPKRLRPGPQPKPDVKKIVTNIPLLLGILGTSLFLFSAFFPFFYTQLFAILHGISTNLAFYSITILNAMTIAGRIVAGLMADRYGYCLKLVVLLSTILMGSTTFVMIKATTVHGLIAFTILYGFFSGAYTALAASSISAYVDNPNEMGVALGYTMFIESFFVLVAQPVFGAIVDAPRYKWNNAIIAAAVIVYGGVALLLISRMLLAKHKKTWKF</sequence>
<dbReference type="InterPro" id="IPR050327">
    <property type="entry name" value="Proton-linked_MCT"/>
</dbReference>
<comment type="similarity">
    <text evidence="2">Belongs to the major facilitator superfamily. Monocarboxylate porter (TC 2.A.1.13) family.</text>
</comment>
<dbReference type="Gene3D" id="1.20.1250.20">
    <property type="entry name" value="MFS general substrate transporter like domains"/>
    <property type="match status" value="1"/>
</dbReference>
<keyword evidence="4" id="KW-1133">Transmembrane helix</keyword>
<accession>A0AAV5A5X7</accession>
<feature type="region of interest" description="Disordered" evidence="3">
    <location>
        <begin position="1"/>
        <end position="41"/>
    </location>
</feature>
<feature type="transmembrane region" description="Helical" evidence="4">
    <location>
        <begin position="83"/>
        <end position="102"/>
    </location>
</feature>
<feature type="compositionally biased region" description="Low complexity" evidence="3">
    <location>
        <begin position="20"/>
        <end position="35"/>
    </location>
</feature>
<feature type="transmembrane region" description="Helical" evidence="4">
    <location>
        <begin position="173"/>
        <end position="196"/>
    </location>
</feature>
<dbReference type="Proteomes" id="UP001050691">
    <property type="component" value="Unassembled WGS sequence"/>
</dbReference>
<dbReference type="GO" id="GO:0022857">
    <property type="term" value="F:transmembrane transporter activity"/>
    <property type="evidence" value="ECO:0007669"/>
    <property type="project" value="InterPro"/>
</dbReference>
<dbReference type="SUPFAM" id="SSF103473">
    <property type="entry name" value="MFS general substrate transporter"/>
    <property type="match status" value="1"/>
</dbReference>
<keyword evidence="4" id="KW-0812">Transmembrane</keyword>
<comment type="caution">
    <text evidence="6">The sequence shown here is derived from an EMBL/GenBank/DDBJ whole genome shotgun (WGS) entry which is preliminary data.</text>
</comment>
<feature type="transmembrane region" description="Helical" evidence="4">
    <location>
        <begin position="312"/>
        <end position="335"/>
    </location>
</feature>
<feature type="transmembrane region" description="Helical" evidence="4">
    <location>
        <begin position="109"/>
        <end position="128"/>
    </location>
</feature>
<keyword evidence="7" id="KW-1185">Reference proteome</keyword>
<evidence type="ECO:0000256" key="1">
    <source>
        <dbReference type="ARBA" id="ARBA00004141"/>
    </source>
</evidence>
<dbReference type="PANTHER" id="PTHR11360:SF284">
    <property type="entry name" value="EG:103B4.3 PROTEIN-RELATED"/>
    <property type="match status" value="1"/>
</dbReference>